<evidence type="ECO:0000313" key="2">
    <source>
        <dbReference type="EMBL" id="OAM91890.1"/>
    </source>
</evidence>
<evidence type="ECO:0000256" key="1">
    <source>
        <dbReference type="SAM" id="Coils"/>
    </source>
</evidence>
<keyword evidence="3" id="KW-1185">Reference proteome</keyword>
<feature type="coiled-coil region" evidence="1">
    <location>
        <begin position="3"/>
        <end position="65"/>
    </location>
</feature>
<name>A0A178IPS0_9BACT</name>
<dbReference type="RefSeq" id="WP_068773256.1">
    <property type="nucleotide sequence ID" value="NZ_CP109797.1"/>
</dbReference>
<dbReference type="STRING" id="1184151.AW736_26280"/>
<reference evidence="2 3" key="1">
    <citation type="submission" date="2016-01" db="EMBL/GenBank/DDBJ databases">
        <title>High potential of lignocellulose degradation of a new Verrucomicrobia species.</title>
        <authorList>
            <person name="Wang Y."/>
            <person name="Shi Y."/>
            <person name="Qiu Z."/>
            <person name="Liu S."/>
            <person name="Yang H."/>
        </authorList>
    </citation>
    <scope>NUCLEOTIDE SEQUENCE [LARGE SCALE GENOMIC DNA]</scope>
    <source>
        <strain evidence="2 3">TSB47</strain>
    </source>
</reference>
<comment type="caution">
    <text evidence="2">The sequence shown here is derived from an EMBL/GenBank/DDBJ whole genome shotgun (WGS) entry which is preliminary data.</text>
</comment>
<keyword evidence="1" id="KW-0175">Coiled coil</keyword>
<organism evidence="2 3">
    <name type="scientific">Termitidicoccus mucosus</name>
    <dbReference type="NCBI Taxonomy" id="1184151"/>
    <lineage>
        <taxon>Bacteria</taxon>
        <taxon>Pseudomonadati</taxon>
        <taxon>Verrucomicrobiota</taxon>
        <taxon>Opitutia</taxon>
        <taxon>Opitutales</taxon>
        <taxon>Opitutaceae</taxon>
        <taxon>Termitidicoccus</taxon>
    </lineage>
</organism>
<accession>A0A178IPS0</accession>
<protein>
    <submittedName>
        <fullName evidence="2">Uncharacterized protein</fullName>
    </submittedName>
</protein>
<dbReference type="EMBL" id="LRRQ01000003">
    <property type="protein sequence ID" value="OAM91890.1"/>
    <property type="molecule type" value="Genomic_DNA"/>
</dbReference>
<dbReference type="AlphaFoldDB" id="A0A178IPS0"/>
<proteinExistence type="predicted"/>
<gene>
    <name evidence="2" type="ORF">AW736_26280</name>
</gene>
<dbReference type="Proteomes" id="UP000078486">
    <property type="component" value="Unassembled WGS sequence"/>
</dbReference>
<sequence>MESENLTRLLQDAERRLQEAKFNLLLRESELSKARDARIAAEVDVKVAENLVANLQREMKAKHANAKN</sequence>
<evidence type="ECO:0000313" key="3">
    <source>
        <dbReference type="Proteomes" id="UP000078486"/>
    </source>
</evidence>